<organism evidence="1 2">
    <name type="scientific">Enterobacteria phage GEC-3S</name>
    <dbReference type="NCBI Taxonomy" id="1222338"/>
    <lineage>
        <taxon>Viruses</taxon>
        <taxon>Duplodnaviria</taxon>
        <taxon>Heunggongvirae</taxon>
        <taxon>Uroviricota</taxon>
        <taxon>Caudoviricetes</taxon>
        <taxon>Pantevenvirales</taxon>
        <taxon>Straboviridae</taxon>
        <taxon>Krischvirus</taxon>
        <taxon>Krischvirus gec3s</taxon>
    </lineage>
</organism>
<protein>
    <submittedName>
        <fullName evidence="1">Uncharacterized protein</fullName>
    </submittedName>
</protein>
<sequence>MSKFKDYRAYKAICDIFDEKTAHEMMEDAEQYESFVNSKDCTVNGIVCWKDTKYEEKWITVYYGELEYEIN</sequence>
<reference evidence="1 2" key="1">
    <citation type="submission" date="2012-08" db="EMBL/GenBank/DDBJ databases">
        <title>Selection and characterization of a candidate therapeutic bacteriophage that lyses the German Escherichia coli O104:H4 outbreak strain.</title>
        <authorList>
            <person name="Merabishvilli M."/>
            <person name="De Vos D."/>
            <person name="Verbeken G."/>
            <person name="Kropinski A."/>
            <person name="Vandenheuvel D."/>
            <person name="Lavigne R."/>
            <person name="Wattiau P."/>
            <person name="Mast J."/>
            <person name="Ragimbeau C."/>
            <person name="Mossong J."/>
            <person name="Scheres J."/>
            <person name="Chanishvili N."/>
            <person name="Vaneechoutte M."/>
            <person name="Pirnay J.P."/>
        </authorList>
    </citation>
    <scope>NUCLEOTIDE SEQUENCE [LARGE SCALE GENOMIC DNA]</scope>
</reference>
<accession>A0A0B7MSZ4</accession>
<proteinExistence type="predicted"/>
<dbReference type="GeneID" id="23301238"/>
<dbReference type="RefSeq" id="YP_009118887.1">
    <property type="nucleotide sequence ID" value="NC_025425.1"/>
</dbReference>
<evidence type="ECO:0000313" key="2">
    <source>
        <dbReference type="Proteomes" id="UP000203896"/>
    </source>
</evidence>
<name>A0A0B7MSZ4_9CAUD</name>
<dbReference type="KEGG" id="vg:23301238"/>
<keyword evidence="2" id="KW-1185">Reference proteome</keyword>
<dbReference type="EMBL" id="HE978309">
    <property type="protein sequence ID" value="CEO90807.1"/>
    <property type="molecule type" value="Genomic_DNA"/>
</dbReference>
<gene>
    <name evidence="1" type="ORF">BN201_0204</name>
</gene>
<evidence type="ECO:0000313" key="1">
    <source>
        <dbReference type="EMBL" id="CEO90807.1"/>
    </source>
</evidence>
<dbReference type="Proteomes" id="UP000203896">
    <property type="component" value="Segment"/>
</dbReference>